<gene>
    <name evidence="2" type="ORF">LMG18101_03736</name>
</gene>
<dbReference type="InterPro" id="IPR000073">
    <property type="entry name" value="AB_hydrolase_1"/>
</dbReference>
<keyword evidence="2" id="KW-0378">Hydrolase</keyword>
<keyword evidence="3" id="KW-1185">Reference proteome</keyword>
<protein>
    <submittedName>
        <fullName evidence="2">2-(Acetamidomethylene)succinate hydrolase</fullName>
        <ecNumber evidence="2">3.5.1.29</ecNumber>
    </submittedName>
</protein>
<evidence type="ECO:0000259" key="1">
    <source>
        <dbReference type="Pfam" id="PF00561"/>
    </source>
</evidence>
<sequence>MTETMTSTTPPATRQASRSTYLDVRGLRYHVREWGEPGAPILFLFHGWMDVSASFQFLVDALRERWHIVAPDWRGYGETARPTDAPGVECYWFADYLADLEAIVDHYQPEGQVTLVGHSLGANVVCLYAGIRPERVRRVVDLEGFGMTASKASQAPRRYARWLDELKDKPRLNTYATVEDVAARLQKTNPRLPADKAAFLAQHWSHQGADGRWEILGDPAHKIINPQLYRLDEVMEIWRRVTAPVLHVEAVDSPTLKAIAGETPLPEFKTRFAAFPDFREVLIAEAGHMLHHDQPEQVAMLIEEFCQHG</sequence>
<dbReference type="Pfam" id="PF00561">
    <property type="entry name" value="Abhydrolase_1"/>
    <property type="match status" value="1"/>
</dbReference>
<evidence type="ECO:0000313" key="2">
    <source>
        <dbReference type="EMBL" id="CAJ0818789.1"/>
    </source>
</evidence>
<dbReference type="EMBL" id="CATZLL010000012">
    <property type="protein sequence ID" value="CAJ0818789.1"/>
    <property type="molecule type" value="Genomic_DNA"/>
</dbReference>
<comment type="caution">
    <text evidence="2">The sequence shown here is derived from an EMBL/GenBank/DDBJ whole genome shotgun (WGS) entry which is preliminary data.</text>
</comment>
<dbReference type="SUPFAM" id="SSF53474">
    <property type="entry name" value="alpha/beta-Hydrolases"/>
    <property type="match status" value="1"/>
</dbReference>
<accession>A0ABM9K9I2</accession>
<proteinExistence type="predicted"/>
<organism evidence="2 3">
    <name type="scientific">Ralstonia flaminis</name>
    <dbReference type="NCBI Taxonomy" id="3058597"/>
    <lineage>
        <taxon>Bacteria</taxon>
        <taxon>Pseudomonadati</taxon>
        <taxon>Pseudomonadota</taxon>
        <taxon>Betaproteobacteria</taxon>
        <taxon>Burkholderiales</taxon>
        <taxon>Burkholderiaceae</taxon>
        <taxon>Ralstonia</taxon>
    </lineage>
</organism>
<reference evidence="2 3" key="1">
    <citation type="submission" date="2023-07" db="EMBL/GenBank/DDBJ databases">
        <authorList>
            <person name="Peeters C."/>
        </authorList>
    </citation>
    <scope>NUCLEOTIDE SEQUENCE [LARGE SCALE GENOMIC DNA]</scope>
    <source>
        <strain evidence="2 3">LMG 18101</strain>
    </source>
</reference>
<dbReference type="PANTHER" id="PTHR43329">
    <property type="entry name" value="EPOXIDE HYDROLASE"/>
    <property type="match status" value="1"/>
</dbReference>
<dbReference type="EC" id="3.5.1.29" evidence="2"/>
<feature type="domain" description="AB hydrolase-1" evidence="1">
    <location>
        <begin position="40"/>
        <end position="294"/>
    </location>
</feature>
<evidence type="ECO:0000313" key="3">
    <source>
        <dbReference type="Proteomes" id="UP001189757"/>
    </source>
</evidence>
<dbReference type="Proteomes" id="UP001189757">
    <property type="component" value="Unassembled WGS sequence"/>
</dbReference>
<dbReference type="GO" id="GO:0047411">
    <property type="term" value="F:2-(acetamidomethylene)succinate hydrolase activity"/>
    <property type="evidence" value="ECO:0007669"/>
    <property type="project" value="UniProtKB-EC"/>
</dbReference>
<name>A0ABM9K9I2_9RALS</name>
<dbReference type="Gene3D" id="3.40.50.1820">
    <property type="entry name" value="alpha/beta hydrolase"/>
    <property type="match status" value="1"/>
</dbReference>
<dbReference type="InterPro" id="IPR029058">
    <property type="entry name" value="AB_hydrolase_fold"/>
</dbReference>